<dbReference type="HAMAP" id="MF_03047">
    <property type="entry name" value="Sgf11"/>
    <property type="match status" value="1"/>
</dbReference>
<evidence type="ECO:0000256" key="4">
    <source>
        <dbReference type="ARBA" id="ARBA00022833"/>
    </source>
</evidence>
<sequence length="105" mass="12010">MTVASEKMSSLTIVSVSETIYNNLITSMVQDIVSRITSQKQLLDSRYPDMSPLFYDPQGKLDIHGQPKIQESSIYFRCNNCDRDISANRYAAHLERCMSRGNRKT</sequence>
<comment type="function">
    <text evidence="10 11">Functions as component of the transcription regulatory histone acetylation (HAT) complex SAGA. At the promoters, SAGA is required for recruitment of the basal transcription machinery. It influences RNA polymerase II transcriptional activity through different activities such as TBP interaction and promoter selectivity, interaction with transcription activators, and chromatin modification through histone acetylation and deubiquitination. SAGA acetylates nucleosomal histone H3 to some extent (to form H3K9ac, H3K14ac, H3K18ac and H3K23ac). SAGA interacts with DNA via upstream activating sequences (UASs). Involved in transcriptional regulation of a subset of SAGA-regulated genes. Within the SAGA complex, participates in a subcomplex, that specifically deubiquitinates histones H2B.</text>
</comment>
<keyword evidence="14" id="KW-1185">Reference proteome</keyword>
<evidence type="ECO:0000256" key="1">
    <source>
        <dbReference type="ARBA" id="ARBA00004123"/>
    </source>
</evidence>
<keyword evidence="2 10" id="KW-0479">Metal-binding</keyword>
<dbReference type="GO" id="GO:0006325">
    <property type="term" value="P:chromatin organization"/>
    <property type="evidence" value="ECO:0007669"/>
    <property type="project" value="UniProtKB-KW"/>
</dbReference>
<protein>
    <recommendedName>
        <fullName evidence="10 11">SAGA-associated factor 11</fullName>
    </recommendedName>
</protein>
<keyword evidence="3 10" id="KW-0863">Zinc-finger</keyword>
<evidence type="ECO:0000256" key="8">
    <source>
        <dbReference type="ARBA" id="ARBA00023163"/>
    </source>
</evidence>
<dbReference type="eggNOG" id="KOG2612">
    <property type="taxonomic scope" value="Eukaryota"/>
</dbReference>
<accession>G8JQA8</accession>
<comment type="similarity">
    <text evidence="10 11">Belongs to the SGF11 family.</text>
</comment>
<dbReference type="AlphaFoldDB" id="G8JQA8"/>
<dbReference type="GO" id="GO:0046695">
    <property type="term" value="C:SLIK (SAGA-like) complex"/>
    <property type="evidence" value="ECO:0007669"/>
    <property type="project" value="EnsemblFungi"/>
</dbReference>
<evidence type="ECO:0000256" key="3">
    <source>
        <dbReference type="ARBA" id="ARBA00022771"/>
    </source>
</evidence>
<dbReference type="Pfam" id="PF08209">
    <property type="entry name" value="Sgf11"/>
    <property type="match status" value="1"/>
</dbReference>
<dbReference type="GO" id="GO:0003713">
    <property type="term" value="F:transcription coactivator activity"/>
    <property type="evidence" value="ECO:0007669"/>
    <property type="project" value="UniProtKB-UniRule"/>
</dbReference>
<dbReference type="InterPro" id="IPR013246">
    <property type="entry name" value="SAGA_su_Sgf11"/>
</dbReference>
<keyword evidence="6 10" id="KW-0805">Transcription regulation</keyword>
<dbReference type="RefSeq" id="XP_003645083.1">
    <property type="nucleotide sequence ID" value="XM_003645035.1"/>
</dbReference>
<dbReference type="Proteomes" id="UP000006790">
    <property type="component" value="Chromosome 2"/>
</dbReference>
<dbReference type="OrthoDB" id="21557at2759"/>
<comment type="subunit">
    <text evidence="10 11">Component of the 1.8 MDa SAGA transcription coactivator-HAT complex. SAGA is built of 5 distinct domains with specialized functions. Within the SAGA complex, SUS1, SGF11, SGF73 and UBP8 form an additional subcomplex of SAGA called the DUB module (deubiquitination module). Interacts directly with SGF73, SUS1 and UBP8.</text>
</comment>
<keyword evidence="5 10" id="KW-0156">Chromatin regulator</keyword>
<evidence type="ECO:0000256" key="7">
    <source>
        <dbReference type="ARBA" id="ARBA00023159"/>
    </source>
</evidence>
<dbReference type="HOGENOM" id="CLU_2320099_0_0_1"/>
<keyword evidence="4 10" id="KW-0862">Zinc</keyword>
<dbReference type="OMA" id="SSQYFHC"/>
<organism evidence="13 14">
    <name type="scientific">Eremothecium cymbalariae (strain CBS 270.75 / DBVPG 7215 / KCTC 17166 / NRRL Y-17582)</name>
    <name type="common">Yeast</name>
    <dbReference type="NCBI Taxonomy" id="931890"/>
    <lineage>
        <taxon>Eukaryota</taxon>
        <taxon>Fungi</taxon>
        <taxon>Dikarya</taxon>
        <taxon>Ascomycota</taxon>
        <taxon>Saccharomycotina</taxon>
        <taxon>Saccharomycetes</taxon>
        <taxon>Saccharomycetales</taxon>
        <taxon>Saccharomycetaceae</taxon>
        <taxon>Eremothecium</taxon>
    </lineage>
</organism>
<gene>
    <name evidence="10" type="primary">SGF11</name>
    <name evidence="13" type="ordered locus">Ecym_2546</name>
</gene>
<dbReference type="GO" id="GO:0008270">
    <property type="term" value="F:zinc ion binding"/>
    <property type="evidence" value="ECO:0007669"/>
    <property type="project" value="UniProtKB-UniRule"/>
</dbReference>
<dbReference type="InterPro" id="IPR041216">
    <property type="entry name" value="Sgf11_N"/>
</dbReference>
<dbReference type="Gene3D" id="1.10.287.210">
    <property type="match status" value="1"/>
</dbReference>
<proteinExistence type="inferred from homology"/>
<dbReference type="GO" id="GO:0071819">
    <property type="term" value="C:DUBm complex"/>
    <property type="evidence" value="ECO:0007669"/>
    <property type="project" value="UniProtKB-UniRule"/>
</dbReference>
<dbReference type="Pfam" id="PF18519">
    <property type="entry name" value="Sgf11_N"/>
    <property type="match status" value="1"/>
</dbReference>
<name>G8JQA8_ERECY</name>
<dbReference type="GO" id="GO:0000124">
    <property type="term" value="C:SAGA complex"/>
    <property type="evidence" value="ECO:0007669"/>
    <property type="project" value="UniProtKB-UniRule"/>
</dbReference>
<dbReference type="FunCoup" id="G8JQA8">
    <property type="interactions" value="292"/>
</dbReference>
<feature type="domain" description="Yeast SAGA-associated factor 11 N-terminal" evidence="12">
    <location>
        <begin position="11"/>
        <end position="49"/>
    </location>
</feature>
<reference evidence="14" key="1">
    <citation type="journal article" date="2012" name="G3 (Bethesda)">
        <title>Pichia sorbitophila, an interspecies yeast hybrid reveals early steps of genome resolution following polyploidization.</title>
        <authorList>
            <person name="Leh Louis V."/>
            <person name="Despons L."/>
            <person name="Friedrich A."/>
            <person name="Martin T."/>
            <person name="Durrens P."/>
            <person name="Casaregola S."/>
            <person name="Neuveglise C."/>
            <person name="Fairhead C."/>
            <person name="Marck C."/>
            <person name="Cruz J.A."/>
            <person name="Straub M.L."/>
            <person name="Kugler V."/>
            <person name="Sacerdot C."/>
            <person name="Uzunov Z."/>
            <person name="Thierry A."/>
            <person name="Weiss S."/>
            <person name="Bleykasten C."/>
            <person name="De Montigny J."/>
            <person name="Jacques N."/>
            <person name="Jung P."/>
            <person name="Lemaire M."/>
            <person name="Mallet S."/>
            <person name="Morel G."/>
            <person name="Richard G.F."/>
            <person name="Sarkar A."/>
            <person name="Savel G."/>
            <person name="Schacherer J."/>
            <person name="Seret M.L."/>
            <person name="Talla E."/>
            <person name="Samson G."/>
            <person name="Jubin C."/>
            <person name="Poulain J."/>
            <person name="Vacherie B."/>
            <person name="Barbe V."/>
            <person name="Pelletier E."/>
            <person name="Sherman D.J."/>
            <person name="Westhof E."/>
            <person name="Weissenbach J."/>
            <person name="Baret P.V."/>
            <person name="Wincker P."/>
            <person name="Gaillardin C."/>
            <person name="Dujon B."/>
            <person name="Souciet J.L."/>
        </authorList>
    </citation>
    <scope>NUCLEOTIDE SEQUENCE [LARGE SCALE GENOMIC DNA]</scope>
    <source>
        <strain evidence="14">CBS 270.75 / DBVPG 7215 / KCTC 17166 / NRRL Y-17582</strain>
    </source>
</reference>
<dbReference type="GO" id="GO:0008047">
    <property type="term" value="F:enzyme activator activity"/>
    <property type="evidence" value="ECO:0007669"/>
    <property type="project" value="EnsemblFungi"/>
</dbReference>
<feature type="zinc finger region" description="SGF11-type" evidence="10">
    <location>
        <begin position="76"/>
        <end position="97"/>
    </location>
</feature>
<dbReference type="GO" id="GO:0006357">
    <property type="term" value="P:regulation of transcription by RNA polymerase II"/>
    <property type="evidence" value="ECO:0007669"/>
    <property type="project" value="EnsemblFungi"/>
</dbReference>
<dbReference type="GeneID" id="11470699"/>
<evidence type="ECO:0000256" key="11">
    <source>
        <dbReference type="RuleBase" id="RU261113"/>
    </source>
</evidence>
<evidence type="ECO:0000313" key="14">
    <source>
        <dbReference type="Proteomes" id="UP000006790"/>
    </source>
</evidence>
<dbReference type="STRING" id="931890.G8JQA8"/>
<evidence type="ECO:0000256" key="6">
    <source>
        <dbReference type="ARBA" id="ARBA00023015"/>
    </source>
</evidence>
<evidence type="ECO:0000313" key="13">
    <source>
        <dbReference type="EMBL" id="AET38266.1"/>
    </source>
</evidence>
<comment type="domain">
    <text evidence="10">The long N-terminal helix forms part of the 'assembly lobe' of the SAGA deubiquitination module.</text>
</comment>
<keyword evidence="8 10" id="KW-0804">Transcription</keyword>
<dbReference type="EMBL" id="CP002498">
    <property type="protein sequence ID" value="AET38266.1"/>
    <property type="molecule type" value="Genomic_DNA"/>
</dbReference>
<evidence type="ECO:0000256" key="9">
    <source>
        <dbReference type="ARBA" id="ARBA00023242"/>
    </source>
</evidence>
<keyword evidence="9 10" id="KW-0539">Nucleus</keyword>
<evidence type="ECO:0000256" key="5">
    <source>
        <dbReference type="ARBA" id="ARBA00022853"/>
    </source>
</evidence>
<dbReference type="FunFam" id="3.30.160.60:FF:000118">
    <property type="entry name" value="Ataxin-7-like protein 3"/>
    <property type="match status" value="1"/>
</dbReference>
<evidence type="ECO:0000259" key="12">
    <source>
        <dbReference type="Pfam" id="PF18519"/>
    </source>
</evidence>
<comment type="subcellular location">
    <subcellularLocation>
        <location evidence="1 10 11">Nucleus</location>
    </subcellularLocation>
</comment>
<evidence type="ECO:0000256" key="10">
    <source>
        <dbReference type="HAMAP-Rule" id="MF_03047"/>
    </source>
</evidence>
<keyword evidence="7 10" id="KW-0010">Activator</keyword>
<dbReference type="InParanoid" id="G8JQA8"/>
<evidence type="ECO:0000256" key="2">
    <source>
        <dbReference type="ARBA" id="ARBA00022723"/>
    </source>
</evidence>
<dbReference type="KEGG" id="erc:Ecym_2546"/>
<dbReference type="Gene3D" id="3.30.160.60">
    <property type="entry name" value="Classic Zinc Finger"/>
    <property type="match status" value="1"/>
</dbReference>
<comment type="domain">
    <text evidence="10">The C-terminal SGF11-type zinc-finger domain together with the C-terminal catalytic domain of UBP8 forms the 'catalytic lobe' of the SAGA deubiquitination module.</text>
</comment>